<reference evidence="1" key="1">
    <citation type="submission" date="2018-02" db="EMBL/GenBank/DDBJ databases">
        <title>Rhizophora mucronata_Transcriptome.</title>
        <authorList>
            <person name="Meera S.P."/>
            <person name="Sreeshan A."/>
            <person name="Augustine A."/>
        </authorList>
    </citation>
    <scope>NUCLEOTIDE SEQUENCE</scope>
    <source>
        <tissue evidence="1">Leaf</tissue>
    </source>
</reference>
<proteinExistence type="predicted"/>
<protein>
    <submittedName>
        <fullName evidence="1">Uncharacterized protein</fullName>
    </submittedName>
</protein>
<sequence length="39" mass="4597">MLLSSLSILRSAFQETNISDLNYKKLYQRRTLWVPIGKL</sequence>
<organism evidence="1">
    <name type="scientific">Rhizophora mucronata</name>
    <name type="common">Asiatic mangrove</name>
    <dbReference type="NCBI Taxonomy" id="61149"/>
    <lineage>
        <taxon>Eukaryota</taxon>
        <taxon>Viridiplantae</taxon>
        <taxon>Streptophyta</taxon>
        <taxon>Embryophyta</taxon>
        <taxon>Tracheophyta</taxon>
        <taxon>Spermatophyta</taxon>
        <taxon>Magnoliopsida</taxon>
        <taxon>eudicotyledons</taxon>
        <taxon>Gunneridae</taxon>
        <taxon>Pentapetalae</taxon>
        <taxon>rosids</taxon>
        <taxon>fabids</taxon>
        <taxon>Malpighiales</taxon>
        <taxon>Rhizophoraceae</taxon>
        <taxon>Rhizophora</taxon>
    </lineage>
</organism>
<evidence type="ECO:0000313" key="1">
    <source>
        <dbReference type="EMBL" id="MBX42162.1"/>
    </source>
</evidence>
<dbReference type="EMBL" id="GGEC01061678">
    <property type="protein sequence ID" value="MBX42162.1"/>
    <property type="molecule type" value="Transcribed_RNA"/>
</dbReference>
<dbReference type="AlphaFoldDB" id="A0A2P2NI40"/>
<accession>A0A2P2NI40</accession>
<name>A0A2P2NI40_RHIMU</name>